<evidence type="ECO:0000313" key="3">
    <source>
        <dbReference type="EMBL" id="KAE9217900.1"/>
    </source>
</evidence>
<gene>
    <name evidence="3" type="ORF">PF002_g16659</name>
    <name evidence="2" type="ORF">PF004_g14479</name>
</gene>
<dbReference type="Proteomes" id="UP000476176">
    <property type="component" value="Unassembled WGS sequence"/>
</dbReference>
<dbReference type="AlphaFoldDB" id="A0A6A3YII5"/>
<proteinExistence type="predicted"/>
<dbReference type="Proteomes" id="UP000440367">
    <property type="component" value="Unassembled WGS sequence"/>
</dbReference>
<evidence type="ECO:0000256" key="1">
    <source>
        <dbReference type="SAM" id="Phobius"/>
    </source>
</evidence>
<evidence type="ECO:0000313" key="2">
    <source>
        <dbReference type="EMBL" id="KAE9216330.1"/>
    </source>
</evidence>
<sequence>MNAVFSQTKCGKSFDQSQKLLLGVYNLAAISLEFGKHAVLHALCSCLFALKTAYALFAFANMRTQLHEMLKDLRFLEQLEWILLLSKSRHQKRLGRSSQGRSSICNFWIEVL</sequence>
<name>A0A6A3YII5_9STRA</name>
<dbReference type="EMBL" id="QXGC01000925">
    <property type="protein sequence ID" value="KAE9216330.1"/>
    <property type="molecule type" value="Genomic_DNA"/>
</dbReference>
<evidence type="ECO:0000313" key="4">
    <source>
        <dbReference type="Proteomes" id="UP000440367"/>
    </source>
</evidence>
<feature type="transmembrane region" description="Helical" evidence="1">
    <location>
        <begin position="38"/>
        <end position="60"/>
    </location>
</feature>
<accession>A0A6A3YII5</accession>
<keyword evidence="1" id="KW-0472">Membrane</keyword>
<protein>
    <submittedName>
        <fullName evidence="3">Uncharacterized protein</fullName>
    </submittedName>
</protein>
<keyword evidence="1" id="KW-0812">Transmembrane</keyword>
<organism evidence="3 4">
    <name type="scientific">Phytophthora fragariae</name>
    <dbReference type="NCBI Taxonomy" id="53985"/>
    <lineage>
        <taxon>Eukaryota</taxon>
        <taxon>Sar</taxon>
        <taxon>Stramenopiles</taxon>
        <taxon>Oomycota</taxon>
        <taxon>Peronosporomycetes</taxon>
        <taxon>Peronosporales</taxon>
        <taxon>Peronosporaceae</taxon>
        <taxon>Phytophthora</taxon>
    </lineage>
</organism>
<keyword evidence="1" id="KW-1133">Transmembrane helix</keyword>
<comment type="caution">
    <text evidence="3">The sequence shown here is derived from an EMBL/GenBank/DDBJ whole genome shotgun (WGS) entry which is preliminary data.</text>
</comment>
<reference evidence="3 4" key="1">
    <citation type="submission" date="2018-08" db="EMBL/GenBank/DDBJ databases">
        <title>Genomic investigation of the strawberry pathogen Phytophthora fragariae indicates pathogenicity is determined by transcriptional variation in three key races.</title>
        <authorList>
            <person name="Adams T.M."/>
            <person name="Armitage A.D."/>
            <person name="Sobczyk M.K."/>
            <person name="Bates H.J."/>
            <person name="Dunwell J.M."/>
            <person name="Nellist C.F."/>
            <person name="Harrison R.J."/>
        </authorList>
    </citation>
    <scope>NUCLEOTIDE SEQUENCE [LARGE SCALE GENOMIC DNA]</scope>
    <source>
        <strain evidence="3 4">BC-1</strain>
        <strain evidence="2 5">BC-23</strain>
    </source>
</reference>
<evidence type="ECO:0000313" key="5">
    <source>
        <dbReference type="Proteomes" id="UP000476176"/>
    </source>
</evidence>
<dbReference type="EMBL" id="QXGD01000996">
    <property type="protein sequence ID" value="KAE9217900.1"/>
    <property type="molecule type" value="Genomic_DNA"/>
</dbReference>